<dbReference type="KEGG" id="mana:MAMMFC1_02931"/>
<feature type="domain" description="Transposase TnpC homeodomain" evidence="4">
    <location>
        <begin position="27"/>
        <end position="98"/>
    </location>
</feature>
<keyword evidence="8" id="KW-1185">Reference proteome</keyword>
<organism evidence="6 8">
    <name type="scientific">Methylomusa anaerophila</name>
    <dbReference type="NCBI Taxonomy" id="1930071"/>
    <lineage>
        <taxon>Bacteria</taxon>
        <taxon>Bacillati</taxon>
        <taxon>Bacillota</taxon>
        <taxon>Negativicutes</taxon>
        <taxon>Selenomonadales</taxon>
        <taxon>Sporomusaceae</taxon>
        <taxon>Methylomusa</taxon>
    </lineage>
</organism>
<dbReference type="PANTHER" id="PTHR33678">
    <property type="entry name" value="BLL1576 PROTEIN"/>
    <property type="match status" value="1"/>
</dbReference>
<dbReference type="RefSeq" id="WP_126308037.1">
    <property type="nucleotide sequence ID" value="NZ_AP018449.1"/>
</dbReference>
<evidence type="ECO:0000259" key="2">
    <source>
        <dbReference type="Pfam" id="PF03050"/>
    </source>
</evidence>
<feature type="coiled-coil region" evidence="1">
    <location>
        <begin position="2"/>
        <end position="31"/>
    </location>
</feature>
<evidence type="ECO:0000259" key="4">
    <source>
        <dbReference type="Pfam" id="PF13007"/>
    </source>
</evidence>
<keyword evidence="1" id="KW-0175">Coiled coil</keyword>
<dbReference type="Pfam" id="PF13817">
    <property type="entry name" value="DDE_Tnp_IS66_C"/>
    <property type="match status" value="1"/>
</dbReference>
<evidence type="ECO:0000313" key="7">
    <source>
        <dbReference type="EMBL" id="BBB92246.1"/>
    </source>
</evidence>
<dbReference type="KEGG" id="mana:MAMMFC1_01643"/>
<name>A0A348AIS8_9FIRM</name>
<dbReference type="InterPro" id="IPR052344">
    <property type="entry name" value="Transposase-related"/>
</dbReference>
<evidence type="ECO:0000256" key="1">
    <source>
        <dbReference type="SAM" id="Coils"/>
    </source>
</evidence>
<dbReference type="InterPro" id="IPR039552">
    <property type="entry name" value="IS66_C"/>
</dbReference>
<feature type="domain" description="Transposase IS66 zinc-finger binding" evidence="3">
    <location>
        <begin position="107"/>
        <end position="150"/>
    </location>
</feature>
<evidence type="ECO:0000259" key="5">
    <source>
        <dbReference type="Pfam" id="PF13817"/>
    </source>
</evidence>
<gene>
    <name evidence="6" type="ORF">MAMMFC1_01643</name>
    <name evidence="7" type="ORF">MAMMFC1_02931</name>
</gene>
<dbReference type="OrthoDB" id="9760067at2"/>
<protein>
    <submittedName>
        <fullName evidence="6">Transposase IS66 family protein</fullName>
    </submittedName>
</protein>
<dbReference type="Pfam" id="PF03050">
    <property type="entry name" value="DDE_Tnp_IS66"/>
    <property type="match status" value="1"/>
</dbReference>
<dbReference type="EMBL" id="AP018449">
    <property type="protein sequence ID" value="BBB92246.1"/>
    <property type="molecule type" value="Genomic_DNA"/>
</dbReference>
<feature type="domain" description="Transposase IS66 central" evidence="2">
    <location>
        <begin position="170"/>
        <end position="456"/>
    </location>
</feature>
<dbReference type="InterPro" id="IPR004291">
    <property type="entry name" value="Transposase_IS66_central"/>
</dbReference>
<proteinExistence type="predicted"/>
<accession>A0A348AIS8</accession>
<dbReference type="Proteomes" id="UP000276437">
    <property type="component" value="Chromosome"/>
</dbReference>
<sequence>MKTQAQLEAENAQLKARVQELEVLNKWYEEQLRLNRQKQFGSSSEKSQRDDLAQLNLFNEAEAERQPFMAEPDTQTISNQRQKGKRGESIKHLPVEVIEYTLPETDQACPQCGQELHVMSKEVRKELTIIPAKVKVIEHVSYVYSCRNCEKTNIETPVITAAAPKALLPKSLVSAEFLAYIMSQKFINAMPLYRQEQEFKRLGVVLSRQNLSNWVIKGAGLLDPLLAILKQELLARPVLHADETTLEVLCEPGRPAQADSYMWVYRTSGDTNRPIVLYDYREGRSGQFAKDYLAGFTGYLHTDGWNGYHKVEDAGVTLCGCWAHARRKFKEALVGAGTKQADSPEGIGFAYCNQLFAVEKKAEQMTPEDRHELRQKESKLIVEAFYRWVEACWANTLPQSLLGKALTYVQNQQKYLLAFLADGRIELSNNRAERSIKPFVIGRKNWLFCNTPGGAKSSAAIYSLIQTAMENSLNPQAYLEYVFKQIQQQNDIDVGKLLPWAKEIPESCKMLINGS</sequence>
<evidence type="ECO:0000313" key="6">
    <source>
        <dbReference type="EMBL" id="BBB90976.1"/>
    </source>
</evidence>
<feature type="domain" description="Transposase IS66 C-terminal" evidence="5">
    <location>
        <begin position="463"/>
        <end position="500"/>
    </location>
</feature>
<dbReference type="Pfam" id="PF13007">
    <property type="entry name" value="LZ_Tnp_IS66"/>
    <property type="match status" value="1"/>
</dbReference>
<dbReference type="Pfam" id="PF13005">
    <property type="entry name" value="zf-IS66"/>
    <property type="match status" value="1"/>
</dbReference>
<dbReference type="EMBL" id="AP018449">
    <property type="protein sequence ID" value="BBB90976.1"/>
    <property type="molecule type" value="Genomic_DNA"/>
</dbReference>
<reference evidence="6 8" key="1">
    <citation type="journal article" date="2018" name="Int. J. Syst. Evol. Microbiol.">
        <title>Methylomusa anaerophila gen. nov., sp. nov., an anaerobic methanol-utilizing bacterium isolated from a microbial fuel cell.</title>
        <authorList>
            <person name="Amano N."/>
            <person name="Yamamuro A."/>
            <person name="Miyahara M."/>
            <person name="Kouzuma A."/>
            <person name="Abe T."/>
            <person name="Watanabe K."/>
        </authorList>
    </citation>
    <scope>NUCLEOTIDE SEQUENCE [LARGE SCALE GENOMIC DNA]</scope>
    <source>
        <strain evidence="6 8">MMFC1</strain>
    </source>
</reference>
<evidence type="ECO:0000259" key="3">
    <source>
        <dbReference type="Pfam" id="PF13005"/>
    </source>
</evidence>
<dbReference type="InterPro" id="IPR024463">
    <property type="entry name" value="Transposase_TnpC_homeodom"/>
</dbReference>
<dbReference type="PANTHER" id="PTHR33678:SF1">
    <property type="entry name" value="BLL1576 PROTEIN"/>
    <property type="match status" value="1"/>
</dbReference>
<evidence type="ECO:0000313" key="8">
    <source>
        <dbReference type="Proteomes" id="UP000276437"/>
    </source>
</evidence>
<dbReference type="NCBIfam" id="NF033517">
    <property type="entry name" value="transpos_IS66"/>
    <property type="match status" value="1"/>
</dbReference>
<dbReference type="AlphaFoldDB" id="A0A348AIS8"/>
<dbReference type="InterPro" id="IPR024474">
    <property type="entry name" value="Znf_dom_IS66"/>
</dbReference>